<dbReference type="Proteomes" id="UP000694892">
    <property type="component" value="Chromosome 4L"/>
</dbReference>
<accession>A0A974D5A0</accession>
<keyword evidence="6 7" id="KW-0413">Isomerase</keyword>
<dbReference type="AlphaFoldDB" id="A0A974D5A0"/>
<dbReference type="Pfam" id="PF01261">
    <property type="entry name" value="AP_endonuc_2"/>
    <property type="match status" value="1"/>
</dbReference>
<feature type="domain" description="Xylose isomerase-like TIM barrel" evidence="9">
    <location>
        <begin position="21"/>
        <end position="249"/>
    </location>
</feature>
<dbReference type="Gene3D" id="3.20.20.150">
    <property type="entry name" value="Divalent-metal-dependent TIM barrel enzymes"/>
    <property type="match status" value="1"/>
</dbReference>
<comment type="similarity">
    <text evidence="3 7">Belongs to the hyi family.</text>
</comment>
<dbReference type="FunFam" id="3.20.20.150:FF:000007">
    <property type="entry name" value="Hydroxypyruvate isomerase"/>
    <property type="match status" value="1"/>
</dbReference>
<dbReference type="PIRSF" id="PIRSF006241">
    <property type="entry name" value="HyI"/>
    <property type="match status" value="1"/>
</dbReference>
<evidence type="ECO:0000256" key="6">
    <source>
        <dbReference type="ARBA" id="ARBA00023235"/>
    </source>
</evidence>
<evidence type="ECO:0000256" key="1">
    <source>
        <dbReference type="ARBA" id="ARBA00000476"/>
    </source>
</evidence>
<evidence type="ECO:0000313" key="10">
    <source>
        <dbReference type="EMBL" id="OCT84895.1"/>
    </source>
</evidence>
<comment type="function">
    <text evidence="2 7">Catalyzes the reversible isomerization between hydroxypyruvate and 2-hydroxy-3-oxopropanoate (also termed tartronate semialdehyde).</text>
</comment>
<gene>
    <name evidence="10" type="ORF">XELAEV_18023054mg</name>
</gene>
<evidence type="ECO:0000313" key="11">
    <source>
        <dbReference type="Proteomes" id="UP000694892"/>
    </source>
</evidence>
<evidence type="ECO:0000259" key="9">
    <source>
        <dbReference type="Pfam" id="PF01261"/>
    </source>
</evidence>
<comment type="catalytic activity">
    <reaction evidence="1 7">
        <text>3-hydroxypyruvate = 2-hydroxy-3-oxopropanoate</text>
        <dbReference type="Rhea" id="RHEA:11952"/>
        <dbReference type="ChEBI" id="CHEBI:17180"/>
        <dbReference type="ChEBI" id="CHEBI:57978"/>
        <dbReference type="EC" id="5.3.1.22"/>
    </reaction>
</comment>
<evidence type="ECO:0000256" key="5">
    <source>
        <dbReference type="ARBA" id="ARBA00017985"/>
    </source>
</evidence>
<dbReference type="GO" id="GO:0046487">
    <property type="term" value="P:glyoxylate metabolic process"/>
    <property type="evidence" value="ECO:0007669"/>
    <property type="project" value="TreeGrafter"/>
</dbReference>
<dbReference type="InterPro" id="IPR050417">
    <property type="entry name" value="Sugar_Epim/Isomerase"/>
</dbReference>
<dbReference type="InterPro" id="IPR013022">
    <property type="entry name" value="Xyl_isomerase-like_TIM-brl"/>
</dbReference>
<evidence type="ECO:0000256" key="8">
    <source>
        <dbReference type="PIRSR" id="PIRSR006241-50"/>
    </source>
</evidence>
<dbReference type="PANTHER" id="PTHR43489">
    <property type="entry name" value="ISOMERASE"/>
    <property type="match status" value="1"/>
</dbReference>
<feature type="active site" description="Proton donor/acceptor" evidence="8">
    <location>
        <position position="246"/>
    </location>
</feature>
<dbReference type="EC" id="5.3.1.22" evidence="4 7"/>
<dbReference type="InterPro" id="IPR036237">
    <property type="entry name" value="Xyl_isomerase-like_sf"/>
</dbReference>
<feature type="active site" description="Proton donor/acceptor" evidence="8">
    <location>
        <position position="147"/>
    </location>
</feature>
<dbReference type="OMA" id="CEYRPRA"/>
<dbReference type="SUPFAM" id="SSF51658">
    <property type="entry name" value="Xylose isomerase-like"/>
    <property type="match status" value="1"/>
</dbReference>
<name>A0A974D5A0_XENLA</name>
<dbReference type="PANTHER" id="PTHR43489:SF6">
    <property type="entry name" value="HYDROXYPYRUVATE ISOMERASE-RELATED"/>
    <property type="match status" value="1"/>
</dbReference>
<dbReference type="EMBL" id="CM004472">
    <property type="protein sequence ID" value="OCT84895.1"/>
    <property type="molecule type" value="Genomic_DNA"/>
</dbReference>
<sequence>MRFSANISWLFPEVPDFPGRIKAASQSGFRAVEVAWPYATDRTLFKAALNTHRMSLVLLNTPPGNIEAGELGLAAVPGRQDEFRTGLNEAVSWASDLGCDRIHIMAGRVPLGLEHQFIEKEMEETFIENLQYAADILGQAGMVGLLEPINSLITEPRYFLNTPQHAASILQKVKRPNLKLQMDLYHWQIMGGNLTQNIKTYFPLIGHVQIAQIPHRNEPDSPGELNFMYLFDLLQDLGYQGYVGCEYKPQGKYNLTPNRTGKVYCTYECMHNYVAFLSHLSMPVTTYYYKCIIC</sequence>
<organism evidence="10 11">
    <name type="scientific">Xenopus laevis</name>
    <name type="common">African clawed frog</name>
    <dbReference type="NCBI Taxonomy" id="8355"/>
    <lineage>
        <taxon>Eukaryota</taxon>
        <taxon>Metazoa</taxon>
        <taxon>Chordata</taxon>
        <taxon>Craniata</taxon>
        <taxon>Vertebrata</taxon>
        <taxon>Euteleostomi</taxon>
        <taxon>Amphibia</taxon>
        <taxon>Batrachia</taxon>
        <taxon>Anura</taxon>
        <taxon>Pipoidea</taxon>
        <taxon>Pipidae</taxon>
        <taxon>Xenopodinae</taxon>
        <taxon>Xenopus</taxon>
        <taxon>Xenopus</taxon>
    </lineage>
</organism>
<dbReference type="InterPro" id="IPR026040">
    <property type="entry name" value="HyI-like"/>
</dbReference>
<evidence type="ECO:0000256" key="4">
    <source>
        <dbReference type="ARBA" id="ARBA00012570"/>
    </source>
</evidence>
<dbReference type="GO" id="GO:0008903">
    <property type="term" value="F:hydroxypyruvate isomerase activity"/>
    <property type="evidence" value="ECO:0007669"/>
    <property type="project" value="UniProtKB-EC"/>
</dbReference>
<evidence type="ECO:0000256" key="2">
    <source>
        <dbReference type="ARBA" id="ARBA00002968"/>
    </source>
</evidence>
<proteinExistence type="inferred from homology"/>
<evidence type="ECO:0000256" key="3">
    <source>
        <dbReference type="ARBA" id="ARBA00005962"/>
    </source>
</evidence>
<evidence type="ECO:0000256" key="7">
    <source>
        <dbReference type="PIRNR" id="PIRNR006241"/>
    </source>
</evidence>
<reference evidence="11" key="1">
    <citation type="journal article" date="2016" name="Nature">
        <title>Genome evolution in the allotetraploid frog Xenopus laevis.</title>
        <authorList>
            <person name="Session A.M."/>
            <person name="Uno Y."/>
            <person name="Kwon T."/>
            <person name="Chapman J.A."/>
            <person name="Toyoda A."/>
            <person name="Takahashi S."/>
            <person name="Fukui A."/>
            <person name="Hikosaka A."/>
            <person name="Suzuki A."/>
            <person name="Kondo M."/>
            <person name="van Heeringen S.J."/>
            <person name="Quigley I."/>
            <person name="Heinz S."/>
            <person name="Ogino H."/>
            <person name="Ochi H."/>
            <person name="Hellsten U."/>
            <person name="Lyons J.B."/>
            <person name="Simakov O."/>
            <person name="Putnam N."/>
            <person name="Stites J."/>
            <person name="Kuroki Y."/>
            <person name="Tanaka T."/>
            <person name="Michiue T."/>
            <person name="Watanabe M."/>
            <person name="Bogdanovic O."/>
            <person name="Lister R."/>
            <person name="Georgiou G."/>
            <person name="Paranjpe S.S."/>
            <person name="van Kruijsbergen I."/>
            <person name="Shu S."/>
            <person name="Carlson J."/>
            <person name="Kinoshita T."/>
            <person name="Ohta Y."/>
            <person name="Mawaribuchi S."/>
            <person name="Jenkins J."/>
            <person name="Grimwood J."/>
            <person name="Schmutz J."/>
            <person name="Mitros T."/>
            <person name="Mozaffari S.V."/>
            <person name="Suzuki Y."/>
            <person name="Haramoto Y."/>
            <person name="Yamamoto T.S."/>
            <person name="Takagi C."/>
            <person name="Heald R."/>
            <person name="Miller K."/>
            <person name="Haudenschild C."/>
            <person name="Kitzman J."/>
            <person name="Nakayama T."/>
            <person name="Izutsu Y."/>
            <person name="Robert J."/>
            <person name="Fortriede J."/>
            <person name="Burns K."/>
            <person name="Lotay V."/>
            <person name="Karimi K."/>
            <person name="Yasuoka Y."/>
            <person name="Dichmann D.S."/>
            <person name="Flajnik M.F."/>
            <person name="Houston D.W."/>
            <person name="Shendure J."/>
            <person name="DuPasquier L."/>
            <person name="Vize P.D."/>
            <person name="Zorn A.M."/>
            <person name="Ito M."/>
            <person name="Marcotte E.M."/>
            <person name="Wallingford J.B."/>
            <person name="Ito Y."/>
            <person name="Asashima M."/>
            <person name="Ueno N."/>
            <person name="Matsuda Y."/>
            <person name="Veenstra G.J."/>
            <person name="Fujiyama A."/>
            <person name="Harland R.M."/>
            <person name="Taira M."/>
            <person name="Rokhsar D.S."/>
        </authorList>
    </citation>
    <scope>NUCLEOTIDE SEQUENCE [LARGE SCALE GENOMIC DNA]</scope>
    <source>
        <strain evidence="11">J</strain>
    </source>
</reference>
<protein>
    <recommendedName>
        <fullName evidence="5 7">Putative hydroxypyruvate isomerase</fullName>
        <ecNumber evidence="4 7">5.3.1.22</ecNumber>
    </recommendedName>
</protein>